<sequence length="211" mass="24054">MLAEFEIFIVAIFYAIICILRKLNISDIASIYREGAASVYLKRLFGVPAACTYYGSIALAWMDLELFFPWLEYMATPSSPATSTPFLIISPAPLSPLLISHSPSPPPAVPLLPPLPCPQTTTPSPFDYHHDNDDVYHTLIQSNALTQHFLIMLSMCSWQYWAYDLTKLTFVLLSFLQSCVNQLFFEKQISFVRFMKTISNYNFHFKQLNSC</sequence>
<keyword evidence="3" id="KW-1185">Reference proteome</keyword>
<evidence type="ECO:0000313" key="3">
    <source>
        <dbReference type="Proteomes" id="UP001454036"/>
    </source>
</evidence>
<dbReference type="Proteomes" id="UP001454036">
    <property type="component" value="Unassembled WGS sequence"/>
</dbReference>
<comment type="caution">
    <text evidence="2">The sequence shown here is derived from an EMBL/GenBank/DDBJ whole genome shotgun (WGS) entry which is preliminary data.</text>
</comment>
<accession>A0AAV3PJG6</accession>
<protein>
    <submittedName>
        <fullName evidence="2">Uncharacterized protein</fullName>
    </submittedName>
</protein>
<keyword evidence="1" id="KW-1133">Transmembrane helix</keyword>
<dbReference type="EMBL" id="BAABME010001779">
    <property type="protein sequence ID" value="GAA0151410.1"/>
    <property type="molecule type" value="Genomic_DNA"/>
</dbReference>
<proteinExistence type="predicted"/>
<keyword evidence="1" id="KW-0472">Membrane</keyword>
<evidence type="ECO:0000256" key="1">
    <source>
        <dbReference type="SAM" id="Phobius"/>
    </source>
</evidence>
<evidence type="ECO:0000313" key="2">
    <source>
        <dbReference type="EMBL" id="GAA0151410.1"/>
    </source>
</evidence>
<organism evidence="2 3">
    <name type="scientific">Lithospermum erythrorhizon</name>
    <name type="common">Purple gromwell</name>
    <name type="synonym">Lithospermum officinale var. erythrorhizon</name>
    <dbReference type="NCBI Taxonomy" id="34254"/>
    <lineage>
        <taxon>Eukaryota</taxon>
        <taxon>Viridiplantae</taxon>
        <taxon>Streptophyta</taxon>
        <taxon>Embryophyta</taxon>
        <taxon>Tracheophyta</taxon>
        <taxon>Spermatophyta</taxon>
        <taxon>Magnoliopsida</taxon>
        <taxon>eudicotyledons</taxon>
        <taxon>Gunneridae</taxon>
        <taxon>Pentapetalae</taxon>
        <taxon>asterids</taxon>
        <taxon>lamiids</taxon>
        <taxon>Boraginales</taxon>
        <taxon>Boraginaceae</taxon>
        <taxon>Boraginoideae</taxon>
        <taxon>Lithospermeae</taxon>
        <taxon>Lithospermum</taxon>
    </lineage>
</organism>
<feature type="transmembrane region" description="Helical" evidence="1">
    <location>
        <begin position="6"/>
        <end position="23"/>
    </location>
</feature>
<gene>
    <name evidence="2" type="ORF">LIER_10136</name>
</gene>
<name>A0AAV3PJG6_LITER</name>
<dbReference type="AlphaFoldDB" id="A0AAV3PJG6"/>
<feature type="transmembrane region" description="Helical" evidence="1">
    <location>
        <begin position="44"/>
        <end position="62"/>
    </location>
</feature>
<keyword evidence="1" id="KW-0812">Transmembrane</keyword>
<reference evidence="2 3" key="1">
    <citation type="submission" date="2024-01" db="EMBL/GenBank/DDBJ databases">
        <title>The complete chloroplast genome sequence of Lithospermum erythrorhizon: insights into the phylogenetic relationship among Boraginaceae species and the maternal lineages of purple gromwells.</title>
        <authorList>
            <person name="Okada T."/>
            <person name="Watanabe K."/>
        </authorList>
    </citation>
    <scope>NUCLEOTIDE SEQUENCE [LARGE SCALE GENOMIC DNA]</scope>
</reference>